<dbReference type="Gene3D" id="3.20.20.140">
    <property type="entry name" value="Metal-dependent hydrolases"/>
    <property type="match status" value="1"/>
</dbReference>
<evidence type="ECO:0000259" key="3">
    <source>
        <dbReference type="Pfam" id="PF01979"/>
    </source>
</evidence>
<dbReference type="Proteomes" id="UP000240542">
    <property type="component" value="Unassembled WGS sequence"/>
</dbReference>
<dbReference type="AlphaFoldDB" id="A0A2P8DTZ0"/>
<dbReference type="InterPro" id="IPR011059">
    <property type="entry name" value="Metal-dep_hydrolase_composite"/>
</dbReference>
<gene>
    <name evidence="4" type="ORF">CLV63_101155</name>
</gene>
<name>A0A2P8DTZ0_9ACTN</name>
<evidence type="ECO:0000313" key="5">
    <source>
        <dbReference type="Proteomes" id="UP000240542"/>
    </source>
</evidence>
<dbReference type="GO" id="GO:0006046">
    <property type="term" value="P:N-acetylglucosamine catabolic process"/>
    <property type="evidence" value="ECO:0007669"/>
    <property type="project" value="TreeGrafter"/>
</dbReference>
<dbReference type="EMBL" id="PYGA01000001">
    <property type="protein sequence ID" value="PSL00681.1"/>
    <property type="molecule type" value="Genomic_DNA"/>
</dbReference>
<feature type="domain" description="Amidohydrolase-related" evidence="3">
    <location>
        <begin position="4"/>
        <end position="257"/>
    </location>
</feature>
<evidence type="ECO:0000256" key="2">
    <source>
        <dbReference type="ARBA" id="ARBA00022801"/>
    </source>
</evidence>
<keyword evidence="2 4" id="KW-0378">Hydrolase</keyword>
<dbReference type="PANTHER" id="PTHR11113">
    <property type="entry name" value="N-ACETYLGLUCOSAMINE-6-PHOSPHATE DEACETYLASE"/>
    <property type="match status" value="1"/>
</dbReference>
<dbReference type="PANTHER" id="PTHR11113:SF14">
    <property type="entry name" value="N-ACETYLGLUCOSAMINE-6-PHOSPHATE DEACETYLASE"/>
    <property type="match status" value="1"/>
</dbReference>
<evidence type="ECO:0000256" key="1">
    <source>
        <dbReference type="ARBA" id="ARBA00010716"/>
    </source>
</evidence>
<proteinExistence type="inferred from homology"/>
<dbReference type="Pfam" id="PF01979">
    <property type="entry name" value="Amidohydro_1"/>
    <property type="match status" value="1"/>
</dbReference>
<reference evidence="4 5" key="1">
    <citation type="submission" date="2018-03" db="EMBL/GenBank/DDBJ databases">
        <title>Genomic Encyclopedia of Archaeal and Bacterial Type Strains, Phase II (KMG-II): from individual species to whole genera.</title>
        <authorList>
            <person name="Goeker M."/>
        </authorList>
    </citation>
    <scope>NUCLEOTIDE SEQUENCE [LARGE SCALE GENOMIC DNA]</scope>
    <source>
        <strain evidence="4 5">DSM 45312</strain>
    </source>
</reference>
<protein>
    <submittedName>
        <fullName evidence="4">Amidohydrolase family protein</fullName>
    </submittedName>
</protein>
<comment type="caution">
    <text evidence="4">The sequence shown here is derived from an EMBL/GenBank/DDBJ whole genome shotgun (WGS) entry which is preliminary data.</text>
</comment>
<dbReference type="RefSeq" id="WP_170134105.1">
    <property type="nucleotide sequence ID" value="NZ_PYGA01000001.1"/>
</dbReference>
<accession>A0A2P8DTZ0</accession>
<sequence>MALAGIHLEGPFINPAASGVHRRADLRPPVRGELTRLHDAARGALRVVTLAPELPGGLAAVEHLTGLGVTVSVGHSTADFAQAAAAFDAGARRVTHCFNALPPVRGREPGAVLAALLDDRVGIEVIADGRHLAAPVLDLVHRVAGPARVIAVSDGSDVAGLPDGPARRWEGTEVVLSAEGISTPDGGLAGGAHALDRAVATLCAAGVPLPDALAAASSAPAHHHGLHTKGRLEPGCDADVVVLTPALRVAATIAAGRYIHGGP</sequence>
<evidence type="ECO:0000313" key="4">
    <source>
        <dbReference type="EMBL" id="PSL00681.1"/>
    </source>
</evidence>
<dbReference type="SUPFAM" id="SSF51338">
    <property type="entry name" value="Composite domain of metallo-dependent hydrolases"/>
    <property type="match status" value="1"/>
</dbReference>
<organism evidence="4 5">
    <name type="scientific">Murinocardiopsis flavida</name>
    <dbReference type="NCBI Taxonomy" id="645275"/>
    <lineage>
        <taxon>Bacteria</taxon>
        <taxon>Bacillati</taxon>
        <taxon>Actinomycetota</taxon>
        <taxon>Actinomycetes</taxon>
        <taxon>Streptosporangiales</taxon>
        <taxon>Nocardiopsidaceae</taxon>
        <taxon>Murinocardiopsis</taxon>
    </lineage>
</organism>
<comment type="similarity">
    <text evidence="1">Belongs to the metallo-dependent hydrolases superfamily. NagA family.</text>
</comment>
<dbReference type="SUPFAM" id="SSF51556">
    <property type="entry name" value="Metallo-dependent hydrolases"/>
    <property type="match status" value="1"/>
</dbReference>
<dbReference type="InterPro" id="IPR006680">
    <property type="entry name" value="Amidohydro-rel"/>
</dbReference>
<dbReference type="InterPro" id="IPR032466">
    <property type="entry name" value="Metal_Hydrolase"/>
</dbReference>
<dbReference type="GO" id="GO:0008448">
    <property type="term" value="F:N-acetylglucosamine-6-phosphate deacetylase activity"/>
    <property type="evidence" value="ECO:0007669"/>
    <property type="project" value="TreeGrafter"/>
</dbReference>
<keyword evidence="5" id="KW-1185">Reference proteome</keyword>